<sequence length="468" mass="52405">MRKISTARTSRRAPGLKDSDYDHEIGLVDHAAEAVTPQQLSPEIPAQSDQADHALPSAQTADTAQTNAKDNTAASTDSTAPSRPSSPQASHPDAQSTASISGATTKSKKSKGSLHKSSGRRGSRGRTDIPTVEVEEPTPLHKPSNANDNPRNKTSRETAIDVLYENQRGGFLCGIPLFSPKALGQLDPPAWTNFAHKPSPTNIHTAQVPDPSWVWAWPEWHINKDDGVDDNGFEYSFMFSKSFSWHPPRWYNSFVRRRAWTRKRIQRDPESNDPHMLSSEYFTVRPSVDTMRSSSKASSRHSRASMSVSSSFDAGEKPAIDTIETLMAVLSRARIDREKIEAVENFLDHGDEELKHLQHRMHDIMAIFVFQASRRVLLAKLNEVFEVTQKELEEKETGRLQRKSNNLRAAIRHADEECRKLEYWSDQKKLVKEGDTNTATDKCKGWDASWEGVDNSGPGLPDRNKCDI</sequence>
<feature type="compositionally biased region" description="Basic residues" evidence="1">
    <location>
        <begin position="1"/>
        <end position="11"/>
    </location>
</feature>
<evidence type="ECO:0000313" key="2">
    <source>
        <dbReference type="EMBL" id="KAJ4396291.1"/>
    </source>
</evidence>
<dbReference type="AlphaFoldDB" id="A0A9W9D1T7"/>
<gene>
    <name evidence="2" type="ORF">N0V93_000510</name>
</gene>
<feature type="compositionally biased region" description="Polar residues" evidence="1">
    <location>
        <begin position="57"/>
        <end position="95"/>
    </location>
</feature>
<feature type="compositionally biased region" description="Basic and acidic residues" evidence="1">
    <location>
        <begin position="15"/>
        <end position="32"/>
    </location>
</feature>
<evidence type="ECO:0000313" key="3">
    <source>
        <dbReference type="Proteomes" id="UP001140453"/>
    </source>
</evidence>
<accession>A0A9W9D1T7</accession>
<feature type="region of interest" description="Disordered" evidence="1">
    <location>
        <begin position="1"/>
        <end position="153"/>
    </location>
</feature>
<protein>
    <recommendedName>
        <fullName evidence="4">Meiotically up-regulated 65 protein</fullName>
    </recommendedName>
</protein>
<organism evidence="2 3">
    <name type="scientific">Gnomoniopsis smithogilvyi</name>
    <dbReference type="NCBI Taxonomy" id="1191159"/>
    <lineage>
        <taxon>Eukaryota</taxon>
        <taxon>Fungi</taxon>
        <taxon>Dikarya</taxon>
        <taxon>Ascomycota</taxon>
        <taxon>Pezizomycotina</taxon>
        <taxon>Sordariomycetes</taxon>
        <taxon>Sordariomycetidae</taxon>
        <taxon>Diaporthales</taxon>
        <taxon>Gnomoniaceae</taxon>
        <taxon>Gnomoniopsis</taxon>
    </lineage>
</organism>
<evidence type="ECO:0008006" key="4">
    <source>
        <dbReference type="Google" id="ProtNLM"/>
    </source>
</evidence>
<keyword evidence="3" id="KW-1185">Reference proteome</keyword>
<dbReference type="Proteomes" id="UP001140453">
    <property type="component" value="Unassembled WGS sequence"/>
</dbReference>
<dbReference type="OrthoDB" id="72441at2759"/>
<reference evidence="2" key="1">
    <citation type="submission" date="2022-10" db="EMBL/GenBank/DDBJ databases">
        <title>Tapping the CABI collections for fungal endophytes: first genome assemblies for Collariella, Neodidymelliopsis, Ascochyta clinopodiicola, Didymella pomorum, Didymosphaeria variabile, Neocosmospora piperis and Neocucurbitaria cava.</title>
        <authorList>
            <person name="Hill R."/>
        </authorList>
    </citation>
    <scope>NUCLEOTIDE SEQUENCE</scope>
    <source>
        <strain evidence="2">IMI 355082</strain>
    </source>
</reference>
<proteinExistence type="predicted"/>
<feature type="compositionally biased region" description="Low complexity" evidence="1">
    <location>
        <begin position="96"/>
        <end position="105"/>
    </location>
</feature>
<feature type="compositionally biased region" description="Basic residues" evidence="1">
    <location>
        <begin position="106"/>
        <end position="124"/>
    </location>
</feature>
<dbReference type="EMBL" id="JAPEVB010000001">
    <property type="protein sequence ID" value="KAJ4396291.1"/>
    <property type="molecule type" value="Genomic_DNA"/>
</dbReference>
<comment type="caution">
    <text evidence="2">The sequence shown here is derived from an EMBL/GenBank/DDBJ whole genome shotgun (WGS) entry which is preliminary data.</text>
</comment>
<evidence type="ECO:0000256" key="1">
    <source>
        <dbReference type="SAM" id="MobiDB-lite"/>
    </source>
</evidence>
<name>A0A9W9D1T7_9PEZI</name>